<protein>
    <recommendedName>
        <fullName evidence="4">Tify domain-containing protein</fullName>
    </recommendedName>
</protein>
<evidence type="ECO:0000256" key="3">
    <source>
        <dbReference type="SAM" id="MobiDB-lite"/>
    </source>
</evidence>
<dbReference type="InterPro" id="IPR010399">
    <property type="entry name" value="Tify_dom"/>
</dbReference>
<evidence type="ECO:0000313" key="5">
    <source>
        <dbReference type="EMBL" id="VAI79126.1"/>
    </source>
</evidence>
<dbReference type="PANTHER" id="PTHR46125:SF10">
    <property type="entry name" value="TIFY DOMAIN-CONTAINING PROTEIN"/>
    <property type="match status" value="1"/>
</dbReference>
<sequence length="410" mass="44906">MAPSFWGPEFPPQPAAVFDDLALVEAEDAYEDEMEEEGEGDEQHEHGSDGEVVPMDIEDLEEAHLSCGCGRNLLTLCFRGVVHIFMSASPDKVSQVEAALSLQGRLDPADSTTVPPAARNTLTMIFRGQECSFDSVTPDEVQDVLLSLAGRELMVPRIELKMEFLHGSYDFDSVSPDKLQAALPLLGGMDLTVSTALPCANNQLTEPLICWIDVFDPVFPDKMQALLSLLGGDELNPGIGGGASPSIPYRLFLQGRIYPASEVEFSTVVAPLMRFREKLKKQDFVKKICYTTVWKKLALSVALLDLDMVSGINVFKADPSEQGHLATGATLRDGPISRQRKREKRQITGATRSSMGKERSGGGAAALWVDKQIWEETDAEKEQLSTSSYTAGRNRALGEVKKVQRRAGEK</sequence>
<feature type="region of interest" description="Disordered" evidence="3">
    <location>
        <begin position="30"/>
        <end position="49"/>
    </location>
</feature>
<proteinExistence type="predicted"/>
<dbReference type="InterPro" id="IPR045280">
    <property type="entry name" value="TIFY-like"/>
</dbReference>
<dbReference type="AlphaFoldDB" id="A0A9R0ZJV8"/>
<accession>A0A9R0ZJV8</accession>
<dbReference type="EMBL" id="LT934123">
    <property type="protein sequence ID" value="VAI79126.1"/>
    <property type="molecule type" value="Genomic_DNA"/>
</dbReference>
<dbReference type="OMA" id="IFRGQEC"/>
<evidence type="ECO:0000259" key="4">
    <source>
        <dbReference type="PROSITE" id="PS51320"/>
    </source>
</evidence>
<reference evidence="5 6" key="1">
    <citation type="submission" date="2017-09" db="EMBL/GenBank/DDBJ databases">
        <authorList>
            <consortium name="International Durum Wheat Genome Sequencing Consortium (IDWGSC)"/>
            <person name="Milanesi L."/>
        </authorList>
    </citation>
    <scope>NUCLEOTIDE SEQUENCE [LARGE SCALE GENOMIC DNA]</scope>
    <source>
        <strain evidence="6">cv. Svevo</strain>
    </source>
</reference>
<dbReference type="Proteomes" id="UP000324705">
    <property type="component" value="Chromosome 7A"/>
</dbReference>
<evidence type="ECO:0000256" key="2">
    <source>
        <dbReference type="ARBA" id="ARBA00023163"/>
    </source>
</evidence>
<feature type="domain" description="Tify" evidence="4">
    <location>
        <begin position="115"/>
        <end position="150"/>
    </location>
</feature>
<feature type="region of interest" description="Disordered" evidence="3">
    <location>
        <begin position="335"/>
        <end position="364"/>
    </location>
</feature>
<gene>
    <name evidence="5" type="ORF">TRITD_7Av1G227840</name>
</gene>
<dbReference type="Gramene" id="TRITD7Av1G227840.1">
    <property type="protein sequence ID" value="TRITD7Av1G227840.1"/>
    <property type="gene ID" value="TRITD7Av1G227840"/>
</dbReference>
<feature type="compositionally biased region" description="Acidic residues" evidence="3">
    <location>
        <begin position="30"/>
        <end position="40"/>
    </location>
</feature>
<feature type="region of interest" description="Disordered" evidence="3">
    <location>
        <begin position="379"/>
        <end position="410"/>
    </location>
</feature>
<dbReference type="GO" id="GO:0006355">
    <property type="term" value="P:regulation of DNA-templated transcription"/>
    <property type="evidence" value="ECO:0007669"/>
    <property type="project" value="InterPro"/>
</dbReference>
<feature type="compositionally biased region" description="Basic and acidic residues" evidence="3">
    <location>
        <begin position="396"/>
        <end position="410"/>
    </location>
</feature>
<keyword evidence="2" id="KW-0804">Transcription</keyword>
<evidence type="ECO:0000256" key="1">
    <source>
        <dbReference type="ARBA" id="ARBA00023015"/>
    </source>
</evidence>
<dbReference type="PROSITE" id="PS51320">
    <property type="entry name" value="TIFY"/>
    <property type="match status" value="1"/>
</dbReference>
<organism evidence="5 6">
    <name type="scientific">Triticum turgidum subsp. durum</name>
    <name type="common">Durum wheat</name>
    <name type="synonym">Triticum durum</name>
    <dbReference type="NCBI Taxonomy" id="4567"/>
    <lineage>
        <taxon>Eukaryota</taxon>
        <taxon>Viridiplantae</taxon>
        <taxon>Streptophyta</taxon>
        <taxon>Embryophyta</taxon>
        <taxon>Tracheophyta</taxon>
        <taxon>Spermatophyta</taxon>
        <taxon>Magnoliopsida</taxon>
        <taxon>Liliopsida</taxon>
        <taxon>Poales</taxon>
        <taxon>Poaceae</taxon>
        <taxon>BOP clade</taxon>
        <taxon>Pooideae</taxon>
        <taxon>Triticodae</taxon>
        <taxon>Triticeae</taxon>
        <taxon>Triticinae</taxon>
        <taxon>Triticum</taxon>
    </lineage>
</organism>
<dbReference type="PANTHER" id="PTHR46125">
    <property type="entry name" value="GATA TRANSCRIPTION FACTOR 28"/>
    <property type="match status" value="1"/>
</dbReference>
<evidence type="ECO:0000313" key="6">
    <source>
        <dbReference type="Proteomes" id="UP000324705"/>
    </source>
</evidence>
<keyword evidence="1" id="KW-0805">Transcription regulation</keyword>
<keyword evidence="6" id="KW-1185">Reference proteome</keyword>
<name>A0A9R0ZJV8_TRITD</name>